<dbReference type="GO" id="GO:0004020">
    <property type="term" value="F:adenylylsulfate kinase activity"/>
    <property type="evidence" value="ECO:0007669"/>
    <property type="project" value="UniProtKB-EC"/>
</dbReference>
<evidence type="ECO:0000313" key="2">
    <source>
        <dbReference type="Proteomes" id="UP001139157"/>
    </source>
</evidence>
<dbReference type="InterPro" id="IPR027417">
    <property type="entry name" value="P-loop_NTPase"/>
</dbReference>
<dbReference type="EC" id="2.7.1.25" evidence="1"/>
<dbReference type="RefSeq" id="WP_251912216.1">
    <property type="nucleotide sequence ID" value="NZ_JAMRXG010000005.1"/>
</dbReference>
<dbReference type="SUPFAM" id="SSF52540">
    <property type="entry name" value="P-loop containing nucleoside triphosphate hydrolases"/>
    <property type="match status" value="1"/>
</dbReference>
<protein>
    <submittedName>
        <fullName evidence="1">Adenylyl-sulfate kinase</fullName>
        <ecNumber evidence="1">2.7.1.25</ecNumber>
    </submittedName>
</protein>
<organism evidence="1 2">
    <name type="scientific">Nocardia pulmonis</name>
    <dbReference type="NCBI Taxonomy" id="2951408"/>
    <lineage>
        <taxon>Bacteria</taxon>
        <taxon>Bacillati</taxon>
        <taxon>Actinomycetota</taxon>
        <taxon>Actinomycetes</taxon>
        <taxon>Mycobacteriales</taxon>
        <taxon>Nocardiaceae</taxon>
        <taxon>Nocardia</taxon>
    </lineage>
</organism>
<evidence type="ECO:0000313" key="1">
    <source>
        <dbReference type="EMBL" id="MCM6774532.1"/>
    </source>
</evidence>
<dbReference type="Proteomes" id="UP001139157">
    <property type="component" value="Unassembled WGS sequence"/>
</dbReference>
<dbReference type="AlphaFoldDB" id="A0A9X2IW33"/>
<name>A0A9X2IW33_9NOCA</name>
<comment type="caution">
    <text evidence="1">The sequence shown here is derived from an EMBL/GenBank/DDBJ whole genome shotgun (WGS) entry which is preliminary data.</text>
</comment>
<gene>
    <name evidence="1" type="ORF">NDR86_13720</name>
</gene>
<keyword evidence="1" id="KW-0808">Transferase</keyword>
<proteinExistence type="predicted"/>
<dbReference type="Pfam" id="PF07931">
    <property type="entry name" value="CPT"/>
    <property type="match status" value="1"/>
</dbReference>
<keyword evidence="1" id="KW-0418">Kinase</keyword>
<keyword evidence="2" id="KW-1185">Reference proteome</keyword>
<sequence length="183" mass="19275">MRGDAADVCAGRASGTLGSIVLLSGAVGAGKSTVARIVAKQFDRGVHLDLDVVLHHFVVSGLDAGDPSQIRLGLRNAAAMAVNFHDAGFAVIMEGAVPDRASVALLREALAPRSLTVVVLAPPVEVSVERDRVRGGKSVAHLYGHLDAQIRWELAEEGFWLDTADLTPSETAERVARLISPQP</sequence>
<dbReference type="EMBL" id="JAMRXG010000005">
    <property type="protein sequence ID" value="MCM6774532.1"/>
    <property type="molecule type" value="Genomic_DNA"/>
</dbReference>
<dbReference type="Gene3D" id="3.40.50.300">
    <property type="entry name" value="P-loop containing nucleotide triphosphate hydrolases"/>
    <property type="match status" value="1"/>
</dbReference>
<accession>A0A9X2IW33</accession>
<reference evidence="1" key="1">
    <citation type="submission" date="2022-06" db="EMBL/GenBank/DDBJ databases">
        <title>Novel species in genus nocardia.</title>
        <authorList>
            <person name="Li F."/>
        </authorList>
    </citation>
    <scope>NUCLEOTIDE SEQUENCE</scope>
    <source>
        <strain evidence="1">CDC141</strain>
    </source>
</reference>